<keyword evidence="2" id="KW-1185">Reference proteome</keyword>
<organism evidence="1 2">
    <name type="scientific">Coleophoma crateriformis</name>
    <dbReference type="NCBI Taxonomy" id="565419"/>
    <lineage>
        <taxon>Eukaryota</taxon>
        <taxon>Fungi</taxon>
        <taxon>Dikarya</taxon>
        <taxon>Ascomycota</taxon>
        <taxon>Pezizomycotina</taxon>
        <taxon>Leotiomycetes</taxon>
        <taxon>Helotiales</taxon>
        <taxon>Dermateaceae</taxon>
        <taxon>Coleophoma</taxon>
    </lineage>
</organism>
<gene>
    <name evidence="1" type="ORF">BP5796_03536</name>
</gene>
<evidence type="ECO:0000313" key="1">
    <source>
        <dbReference type="EMBL" id="RDW87842.1"/>
    </source>
</evidence>
<proteinExistence type="predicted"/>
<sequence>MVNEHWVWHLIACLEDSVHKMTPNLGQERQSALLSNAEMMAKTTGLRLFIYERLDGALAYSGFYV</sequence>
<comment type="caution">
    <text evidence="1">The sequence shown here is derived from an EMBL/GenBank/DDBJ whole genome shotgun (WGS) entry which is preliminary data.</text>
</comment>
<name>A0A3D8SNI3_9HELO</name>
<dbReference type="AlphaFoldDB" id="A0A3D8SNI3"/>
<dbReference type="Proteomes" id="UP000256328">
    <property type="component" value="Unassembled WGS sequence"/>
</dbReference>
<reference evidence="1 2" key="1">
    <citation type="journal article" date="2018" name="IMA Fungus">
        <title>IMA Genome-F 9: Draft genome sequence of Annulohypoxylon stygium, Aspergillus mulundensis, Berkeleyomyces basicola (syn. Thielaviopsis basicola), Ceratocystis smalleyi, two Cercospora beticola strains, Coleophoma cylindrospora, Fusarium fracticaudum, Phialophora cf. hyalina, and Morchella septimelata.</title>
        <authorList>
            <person name="Wingfield B.D."/>
            <person name="Bills G.F."/>
            <person name="Dong Y."/>
            <person name="Huang W."/>
            <person name="Nel W.J."/>
            <person name="Swalarsk-Parry B.S."/>
            <person name="Vaghefi N."/>
            <person name="Wilken P.M."/>
            <person name="An Z."/>
            <person name="de Beer Z.W."/>
            <person name="De Vos L."/>
            <person name="Chen L."/>
            <person name="Duong T.A."/>
            <person name="Gao Y."/>
            <person name="Hammerbacher A."/>
            <person name="Kikkert J.R."/>
            <person name="Li Y."/>
            <person name="Li H."/>
            <person name="Li K."/>
            <person name="Li Q."/>
            <person name="Liu X."/>
            <person name="Ma X."/>
            <person name="Naidoo K."/>
            <person name="Pethybridge S.J."/>
            <person name="Sun J."/>
            <person name="Steenkamp E.T."/>
            <person name="van der Nest M.A."/>
            <person name="van Wyk S."/>
            <person name="Wingfield M.J."/>
            <person name="Xiong C."/>
            <person name="Yue Q."/>
            <person name="Zhang X."/>
        </authorList>
    </citation>
    <scope>NUCLEOTIDE SEQUENCE [LARGE SCALE GENOMIC DNA]</scope>
    <source>
        <strain evidence="1 2">BP5796</strain>
    </source>
</reference>
<dbReference type="EMBL" id="PDLN01000004">
    <property type="protein sequence ID" value="RDW87842.1"/>
    <property type="molecule type" value="Genomic_DNA"/>
</dbReference>
<evidence type="ECO:0000313" key="2">
    <source>
        <dbReference type="Proteomes" id="UP000256328"/>
    </source>
</evidence>
<protein>
    <submittedName>
        <fullName evidence="1">Uncharacterized protein</fullName>
    </submittedName>
</protein>
<accession>A0A3D8SNI3</accession>